<feature type="transmembrane region" description="Helical" evidence="1">
    <location>
        <begin position="54"/>
        <end position="73"/>
    </location>
</feature>
<accession>A0A1H1N974</accession>
<proteinExistence type="predicted"/>
<evidence type="ECO:0008006" key="4">
    <source>
        <dbReference type="Google" id="ProtNLM"/>
    </source>
</evidence>
<keyword evidence="3" id="KW-1185">Reference proteome</keyword>
<reference evidence="3" key="1">
    <citation type="submission" date="2016-10" db="EMBL/GenBank/DDBJ databases">
        <authorList>
            <person name="Varghese N."/>
            <person name="Submissions S."/>
        </authorList>
    </citation>
    <scope>NUCLEOTIDE SEQUENCE [LARGE SCALE GENOMIC DNA]</scope>
    <source>
        <strain evidence="3">NRRL B-51270</strain>
    </source>
</reference>
<name>A0A1H1N974_9GAMM</name>
<protein>
    <recommendedName>
        <fullName evidence="4">Copper resistance protein D</fullName>
    </recommendedName>
</protein>
<dbReference type="OrthoDB" id="5955722at2"/>
<organism evidence="2 3">
    <name type="scientific">Halopseudomonas xinjiangensis</name>
    <dbReference type="NCBI Taxonomy" id="487184"/>
    <lineage>
        <taxon>Bacteria</taxon>
        <taxon>Pseudomonadati</taxon>
        <taxon>Pseudomonadota</taxon>
        <taxon>Gammaproteobacteria</taxon>
        <taxon>Pseudomonadales</taxon>
        <taxon>Pseudomonadaceae</taxon>
        <taxon>Halopseudomonas</taxon>
    </lineage>
</organism>
<feature type="transmembrane region" description="Helical" evidence="1">
    <location>
        <begin position="121"/>
        <end position="142"/>
    </location>
</feature>
<feature type="transmembrane region" description="Helical" evidence="1">
    <location>
        <begin position="12"/>
        <end position="33"/>
    </location>
</feature>
<dbReference type="PIRSF" id="PIRSF015875">
    <property type="entry name" value="UCP015875"/>
    <property type="match status" value="1"/>
</dbReference>
<keyword evidence="1" id="KW-0812">Transmembrane</keyword>
<keyword evidence="1" id="KW-1133">Transmembrane helix</keyword>
<gene>
    <name evidence="2" type="ORF">SAMN05216421_0622</name>
</gene>
<sequence>MSYTAIKTLHLLGAIAFIGTLFFQVFILAPVMRDLPEGDRSRLATALGQRARRVVHWVALVLYGAGLTLGWQYRAVLSQPFSSQFSALLTFKIALALLIVAHYVALIFLRKSGRIGPHGMHLLNISLLMHAVLVVICAKAMFTL</sequence>
<dbReference type="Proteomes" id="UP000243207">
    <property type="component" value="Chromosome I"/>
</dbReference>
<evidence type="ECO:0000256" key="1">
    <source>
        <dbReference type="SAM" id="Phobius"/>
    </source>
</evidence>
<dbReference type="EMBL" id="LT629736">
    <property type="protein sequence ID" value="SDR94769.1"/>
    <property type="molecule type" value="Genomic_DNA"/>
</dbReference>
<evidence type="ECO:0000313" key="2">
    <source>
        <dbReference type="EMBL" id="SDR94769.1"/>
    </source>
</evidence>
<dbReference type="RefSeq" id="WP_093397346.1">
    <property type="nucleotide sequence ID" value="NZ_LT629736.1"/>
</dbReference>
<keyword evidence="1" id="KW-0472">Membrane</keyword>
<feature type="transmembrane region" description="Helical" evidence="1">
    <location>
        <begin position="85"/>
        <end position="109"/>
    </location>
</feature>
<dbReference type="AlphaFoldDB" id="A0A1H1N974"/>
<evidence type="ECO:0000313" key="3">
    <source>
        <dbReference type="Proteomes" id="UP000243207"/>
    </source>
</evidence>
<dbReference type="InterPro" id="IPR007418">
    <property type="entry name" value="DUF474"/>
</dbReference>
<dbReference type="STRING" id="487184.SAMN05216421_0622"/>